<accession>A0A4Y8ZQD1</accession>
<name>A0A4Y8ZQD1_9SPHN</name>
<organism evidence="1 2">
    <name type="scientific">Sphingomonas parva</name>
    <dbReference type="NCBI Taxonomy" id="2555898"/>
    <lineage>
        <taxon>Bacteria</taxon>
        <taxon>Pseudomonadati</taxon>
        <taxon>Pseudomonadota</taxon>
        <taxon>Alphaproteobacteria</taxon>
        <taxon>Sphingomonadales</taxon>
        <taxon>Sphingomonadaceae</taxon>
        <taxon>Sphingomonas</taxon>
    </lineage>
</organism>
<comment type="caution">
    <text evidence="1">The sequence shown here is derived from an EMBL/GenBank/DDBJ whole genome shotgun (WGS) entry which is preliminary data.</text>
</comment>
<evidence type="ECO:0000313" key="1">
    <source>
        <dbReference type="EMBL" id="TFI57482.1"/>
    </source>
</evidence>
<reference evidence="1 2" key="1">
    <citation type="submission" date="2019-03" db="EMBL/GenBank/DDBJ databases">
        <title>Genome sequence of Sphingomonas sp. 17J27-24.</title>
        <authorList>
            <person name="Kim M."/>
            <person name="Maeng S."/>
            <person name="Sathiyaraj S."/>
        </authorList>
    </citation>
    <scope>NUCLEOTIDE SEQUENCE [LARGE SCALE GENOMIC DNA]</scope>
    <source>
        <strain evidence="1 2">17J27-24</strain>
    </source>
</reference>
<dbReference type="RefSeq" id="WP_135088159.1">
    <property type="nucleotide sequence ID" value="NZ_SPDV01000030.1"/>
</dbReference>
<dbReference type="AlphaFoldDB" id="A0A4Y8ZQD1"/>
<dbReference type="Proteomes" id="UP000298213">
    <property type="component" value="Unassembled WGS sequence"/>
</dbReference>
<keyword evidence="2" id="KW-1185">Reference proteome</keyword>
<gene>
    <name evidence="1" type="ORF">E2493_14845</name>
</gene>
<evidence type="ECO:0000313" key="2">
    <source>
        <dbReference type="Proteomes" id="UP000298213"/>
    </source>
</evidence>
<proteinExistence type="predicted"/>
<evidence type="ECO:0008006" key="3">
    <source>
        <dbReference type="Google" id="ProtNLM"/>
    </source>
</evidence>
<protein>
    <recommendedName>
        <fullName evidence="3">Serine--tRNA ligase</fullName>
    </recommendedName>
</protein>
<dbReference type="EMBL" id="SPDV01000030">
    <property type="protein sequence ID" value="TFI57482.1"/>
    <property type="molecule type" value="Genomic_DNA"/>
</dbReference>
<sequence length="82" mass="8915">MESLHPEFQRAVRLVLEGRRNVGRQIEKIAALKAKGADVALAEARLEGLTLALEGDCERLERLLTLVPPEEIEAAAAASLRA</sequence>